<dbReference type="Proteomes" id="UP000198649">
    <property type="component" value="Unassembled WGS sequence"/>
</dbReference>
<dbReference type="EMBL" id="FOQG01000014">
    <property type="protein sequence ID" value="SFI86340.1"/>
    <property type="molecule type" value="Genomic_DNA"/>
</dbReference>
<gene>
    <name evidence="2" type="ORF">SAMN05216561_11441</name>
</gene>
<protein>
    <submittedName>
        <fullName evidence="2">Uncharacterized protein</fullName>
    </submittedName>
</protein>
<accession>A0A1I3LP70</accession>
<evidence type="ECO:0000313" key="2">
    <source>
        <dbReference type="EMBL" id="SFI86340.1"/>
    </source>
</evidence>
<dbReference type="STRING" id="1005945.SAMN05216561_11441"/>
<dbReference type="AlphaFoldDB" id="A0A1I3LP70"/>
<proteinExistence type="predicted"/>
<dbReference type="OrthoDB" id="3831289at2"/>
<name>A0A1I3LP70_9ACTN</name>
<organism evidence="2 3">
    <name type="scientific">Nocardioides psychrotolerans</name>
    <dbReference type="NCBI Taxonomy" id="1005945"/>
    <lineage>
        <taxon>Bacteria</taxon>
        <taxon>Bacillati</taxon>
        <taxon>Actinomycetota</taxon>
        <taxon>Actinomycetes</taxon>
        <taxon>Propionibacteriales</taxon>
        <taxon>Nocardioidaceae</taxon>
        <taxon>Nocardioides</taxon>
    </lineage>
</organism>
<evidence type="ECO:0000256" key="1">
    <source>
        <dbReference type="SAM" id="MobiDB-lite"/>
    </source>
</evidence>
<feature type="region of interest" description="Disordered" evidence="1">
    <location>
        <begin position="1"/>
        <end position="28"/>
    </location>
</feature>
<reference evidence="2 3" key="1">
    <citation type="submission" date="2016-10" db="EMBL/GenBank/DDBJ databases">
        <authorList>
            <person name="de Groot N.N."/>
        </authorList>
    </citation>
    <scope>NUCLEOTIDE SEQUENCE [LARGE SCALE GENOMIC DNA]</scope>
    <source>
        <strain evidence="2 3">CGMCC 1.11156</strain>
    </source>
</reference>
<evidence type="ECO:0000313" key="3">
    <source>
        <dbReference type="Proteomes" id="UP000198649"/>
    </source>
</evidence>
<dbReference type="RefSeq" id="WP_091115369.1">
    <property type="nucleotide sequence ID" value="NZ_BKAF01000017.1"/>
</dbReference>
<keyword evidence="3" id="KW-1185">Reference proteome</keyword>
<sequence length="471" mass="51473">MTDTRRPPACHHDQEAGHRVTREHRDDCPDPSTHNGCVPCTAPHCVLCGRAHADNDHPLTCPECIGKVRVDLDDIRHLCRHLRWQAARGGRDGRLIAAAPIPGGDAMVLIARAGADADDLITSFGPIKGNPKANLLDEDHHPHDVVPPLLPLIGWDYQWRHHFDHHPPAKPSVTGITHYLADHLTRMAQAVDGPDWVRFADDIAALRRQLEGVLHDEREPERGIGCFECGRQLVRKFGDPKPCRHRTPGRVHLDQVKADATAARRRLQVLATYPELGPPTYAEERAARRVPTAAEESRARIPCSECTNQGGIVDPSIGQSWECTGCRKAYTPGEYANAVRSHLLKGGPDGDGWTHITMAAEAATTQTGLPIPASTVRKWMDRGKVAGVCRWTSSIDGRTAVVPQAAPGRAHSVIVAEYAGRVVPAAWGSRLVFWPDVADQAAKMVVRSHDAEVARRLRAEKAALEATGKAS</sequence>